<keyword evidence="3" id="KW-1185">Reference proteome</keyword>
<reference evidence="2 3" key="1">
    <citation type="journal article" date="2014" name="Genome Announc.">
        <title>Draft genome sequences of the altered schaedler flora, a defined bacterial community from gnotobiotic mice.</title>
        <authorList>
            <person name="Wannemuehler M.J."/>
            <person name="Overstreet A.M."/>
            <person name="Ward D.V."/>
            <person name="Phillips G.J."/>
        </authorList>
    </citation>
    <scope>NUCLEOTIDE SEQUENCE [LARGE SCALE GENOMIC DNA]</scope>
    <source>
        <strain evidence="2 3">ASF492</strain>
    </source>
</reference>
<protein>
    <recommendedName>
        <fullName evidence="1">Carrier domain-containing protein</fullName>
    </recommendedName>
</protein>
<sequence>MNREDVLKKIDGICKDVFDDETLIVTEQTSPEDIEDWDSLTNIQLICDVENVFGIKFTMEEVQKFTDIGELVEIILKKIVI</sequence>
<dbReference type="SUPFAM" id="SSF47336">
    <property type="entry name" value="ACP-like"/>
    <property type="match status" value="1"/>
</dbReference>
<dbReference type="InterPro" id="IPR036736">
    <property type="entry name" value="ACP-like_sf"/>
</dbReference>
<proteinExistence type="predicted"/>
<dbReference type="AlphaFoldDB" id="N2AMT1"/>
<evidence type="ECO:0000313" key="3">
    <source>
        <dbReference type="Proteomes" id="UP000012589"/>
    </source>
</evidence>
<dbReference type="InterPro" id="IPR009081">
    <property type="entry name" value="PP-bd_ACP"/>
</dbReference>
<dbReference type="PROSITE" id="PS50075">
    <property type="entry name" value="CARRIER"/>
    <property type="match status" value="1"/>
</dbReference>
<organism evidence="2 3">
    <name type="scientific">Eubacterium plexicaudatum ASF492</name>
    <dbReference type="NCBI Taxonomy" id="1235802"/>
    <lineage>
        <taxon>Bacteria</taxon>
        <taxon>Bacillati</taxon>
        <taxon>Bacillota</taxon>
        <taxon>Clostridia</taxon>
        <taxon>Eubacteriales</taxon>
        <taxon>Eubacteriaceae</taxon>
        <taxon>Eubacterium</taxon>
    </lineage>
</organism>
<feature type="domain" description="Carrier" evidence="1">
    <location>
        <begin position="1"/>
        <end position="79"/>
    </location>
</feature>
<name>N2AMT1_9FIRM</name>
<evidence type="ECO:0000313" key="2">
    <source>
        <dbReference type="EMBL" id="EMZ27808.1"/>
    </source>
</evidence>
<accession>N2AMT1</accession>
<dbReference type="Gene3D" id="1.10.1200.10">
    <property type="entry name" value="ACP-like"/>
    <property type="match status" value="1"/>
</dbReference>
<dbReference type="eggNOG" id="COG0236">
    <property type="taxonomic scope" value="Bacteria"/>
</dbReference>
<dbReference type="PATRIC" id="fig|1235802.3.peg.2292"/>
<dbReference type="EMBL" id="AQFT01000067">
    <property type="protein sequence ID" value="EMZ27808.1"/>
    <property type="molecule type" value="Genomic_DNA"/>
</dbReference>
<dbReference type="Proteomes" id="UP000012589">
    <property type="component" value="Unassembled WGS sequence"/>
</dbReference>
<dbReference type="HOGENOM" id="CLU_108696_20_2_9"/>
<dbReference type="STRING" id="1235802.C823_02157"/>
<dbReference type="Pfam" id="PF00550">
    <property type="entry name" value="PP-binding"/>
    <property type="match status" value="1"/>
</dbReference>
<comment type="caution">
    <text evidence="2">The sequence shown here is derived from an EMBL/GenBank/DDBJ whole genome shotgun (WGS) entry which is preliminary data.</text>
</comment>
<gene>
    <name evidence="2" type="ORF">C823_02157</name>
</gene>
<dbReference type="OrthoDB" id="9811033at2"/>
<evidence type="ECO:0000259" key="1">
    <source>
        <dbReference type="PROSITE" id="PS50075"/>
    </source>
</evidence>